<dbReference type="CDD" id="cd01356">
    <property type="entry name" value="AcnX_swivel"/>
    <property type="match status" value="1"/>
</dbReference>
<dbReference type="GO" id="GO:0016829">
    <property type="term" value="F:lyase activity"/>
    <property type="evidence" value="ECO:0007669"/>
    <property type="project" value="UniProtKB-KW"/>
</dbReference>
<organism evidence="3 4">
    <name type="scientific">Sapientia aquatica</name>
    <dbReference type="NCBI Taxonomy" id="1549640"/>
    <lineage>
        <taxon>Bacteria</taxon>
        <taxon>Pseudomonadati</taxon>
        <taxon>Pseudomonadota</taxon>
        <taxon>Betaproteobacteria</taxon>
        <taxon>Burkholderiales</taxon>
        <taxon>Oxalobacteraceae</taxon>
        <taxon>Sapientia</taxon>
    </lineage>
</organism>
<dbReference type="RefSeq" id="WP_133331210.1">
    <property type="nucleotide sequence ID" value="NZ_SMYL01000017.1"/>
</dbReference>
<dbReference type="OrthoDB" id="8907874at2"/>
<keyword evidence="4" id="KW-1185">Reference proteome</keyword>
<gene>
    <name evidence="3" type="ORF">E2I14_18250</name>
</gene>
<evidence type="ECO:0000259" key="2">
    <source>
        <dbReference type="Pfam" id="PF01989"/>
    </source>
</evidence>
<dbReference type="Proteomes" id="UP000294829">
    <property type="component" value="Unassembled WGS sequence"/>
</dbReference>
<reference evidence="3 4" key="1">
    <citation type="submission" date="2019-03" db="EMBL/GenBank/DDBJ databases">
        <title>Sapientia aquatica gen. nov., sp. nov., isolated from a crater lake.</title>
        <authorList>
            <person name="Felfoldi T."/>
            <person name="Szabo A."/>
            <person name="Toth E."/>
            <person name="Schumann P."/>
            <person name="Keki Z."/>
            <person name="Marialigeti K."/>
            <person name="Mathe I."/>
        </authorList>
    </citation>
    <scope>NUCLEOTIDE SEQUENCE [LARGE SCALE GENOMIC DNA]</scope>
    <source>
        <strain evidence="3 4">SA-152</strain>
    </source>
</reference>
<dbReference type="SUPFAM" id="SSF52016">
    <property type="entry name" value="LeuD/IlvD-like"/>
    <property type="match status" value="1"/>
</dbReference>
<accession>A0A4R5VRR3</accession>
<sequence>MNHSEVILNGKAQGELLVLTEALSFWGGTDISTGRIIDRYHPQVGKLLAGRIVVLPGVKGSTAGTGALLEMLCAGVGPAGFILRGPDIIVTAACQIANNLIATTVPVLRIPDLDFSDQSLAGIWNIDDDQIFIVQSNSIRLNPKGGFPNTKQGSPRRLTTGS</sequence>
<keyword evidence="1" id="KW-0456">Lyase</keyword>
<dbReference type="Gene3D" id="3.50.30.10">
    <property type="entry name" value="Phosphohistidine domain"/>
    <property type="match status" value="1"/>
</dbReference>
<dbReference type="AlphaFoldDB" id="A0A4R5VRR3"/>
<dbReference type="EMBL" id="SMYL01000017">
    <property type="protein sequence ID" value="TDK60461.1"/>
    <property type="molecule type" value="Genomic_DNA"/>
</dbReference>
<protein>
    <submittedName>
        <fullName evidence="3">DUF126 domain-containing protein</fullName>
    </submittedName>
</protein>
<comment type="caution">
    <text evidence="3">The sequence shown here is derived from an EMBL/GenBank/DDBJ whole genome shotgun (WGS) entry which is preliminary data.</text>
</comment>
<dbReference type="Pfam" id="PF01989">
    <property type="entry name" value="AcnX_swivel_put"/>
    <property type="match status" value="1"/>
</dbReference>
<dbReference type="PANTHER" id="PTHR36577">
    <property type="entry name" value="DUF521 DOMAIN PROTEIN (AFU_ORTHOLOGUE AFUA_6G00490)"/>
    <property type="match status" value="1"/>
</dbReference>
<dbReference type="InterPro" id="IPR002840">
    <property type="entry name" value="PMDh-S-like_dom"/>
</dbReference>
<evidence type="ECO:0000313" key="4">
    <source>
        <dbReference type="Proteomes" id="UP000294829"/>
    </source>
</evidence>
<name>A0A4R5VRR3_9BURK</name>
<feature type="domain" description="Phosphomevalonate dehydratase small subunit-like" evidence="2">
    <location>
        <begin position="23"/>
        <end position="98"/>
    </location>
</feature>
<dbReference type="PANTHER" id="PTHR36577:SF3">
    <property type="entry name" value="DUF521 DOMAIN PROTEIN (AFU_ORTHOLOGUE AFUA_6G00490)"/>
    <property type="match status" value="1"/>
</dbReference>
<proteinExistence type="predicted"/>
<evidence type="ECO:0000313" key="3">
    <source>
        <dbReference type="EMBL" id="TDK60461.1"/>
    </source>
</evidence>
<evidence type="ECO:0000256" key="1">
    <source>
        <dbReference type="ARBA" id="ARBA00023239"/>
    </source>
</evidence>